<comment type="caution">
    <text evidence="8">The sequence shown here is derived from an EMBL/GenBank/DDBJ whole genome shotgun (WGS) entry which is preliminary data.</text>
</comment>
<dbReference type="InterPro" id="IPR040131">
    <property type="entry name" value="MnmG_N"/>
</dbReference>
<dbReference type="GO" id="GO:0002098">
    <property type="term" value="P:tRNA wobble uridine modification"/>
    <property type="evidence" value="ECO:0007669"/>
    <property type="project" value="TreeGrafter"/>
</dbReference>
<evidence type="ECO:0000256" key="4">
    <source>
        <dbReference type="ARBA" id="ARBA00022827"/>
    </source>
</evidence>
<gene>
    <name evidence="8" type="ORF">COM42_004845</name>
</gene>
<dbReference type="Proteomes" id="UP000218080">
    <property type="component" value="Unassembled WGS sequence"/>
</dbReference>
<dbReference type="GO" id="GO:0050660">
    <property type="term" value="F:flavin adenine dinucleotide binding"/>
    <property type="evidence" value="ECO:0007669"/>
    <property type="project" value="InterPro"/>
</dbReference>
<dbReference type="SUPFAM" id="SSF51905">
    <property type="entry name" value="FAD/NAD(P)-binding domain"/>
    <property type="match status" value="1"/>
</dbReference>
<dbReference type="Pfam" id="PF01134">
    <property type="entry name" value="GIDA"/>
    <property type="match status" value="1"/>
</dbReference>
<organism evidence="8">
    <name type="scientific">Wolbachia pipientis</name>
    <dbReference type="NCBI Taxonomy" id="955"/>
    <lineage>
        <taxon>Bacteria</taxon>
        <taxon>Pseudomonadati</taxon>
        <taxon>Pseudomonadota</taxon>
        <taxon>Alphaproteobacteria</taxon>
        <taxon>Rickettsiales</taxon>
        <taxon>Anaplasmataceae</taxon>
        <taxon>Wolbachieae</taxon>
        <taxon>Wolbachia</taxon>
    </lineage>
</organism>
<evidence type="ECO:0000259" key="7">
    <source>
        <dbReference type="Pfam" id="PF01134"/>
    </source>
</evidence>
<evidence type="ECO:0000256" key="1">
    <source>
        <dbReference type="ARBA" id="ARBA00001974"/>
    </source>
</evidence>
<evidence type="ECO:0000256" key="5">
    <source>
        <dbReference type="ARBA" id="ARBA00023027"/>
    </source>
</evidence>
<comment type="cofactor">
    <cofactor evidence="1">
        <name>FAD</name>
        <dbReference type="ChEBI" id="CHEBI:57692"/>
    </cofactor>
</comment>
<accession>A0A6C1U4W5</accession>
<proteinExistence type="predicted"/>
<dbReference type="InterPro" id="IPR036188">
    <property type="entry name" value="FAD/NAD-bd_sf"/>
</dbReference>
<keyword evidence="2" id="KW-0285">Flavoprotein</keyword>
<dbReference type="PANTHER" id="PTHR11806:SF0">
    <property type="entry name" value="PROTEIN MTO1 HOMOLOG, MITOCHONDRIAL"/>
    <property type="match status" value="1"/>
</dbReference>
<reference evidence="8" key="1">
    <citation type="submission" date="2019-07" db="EMBL/GenBank/DDBJ databases">
        <title>Genome assemblies of Wolbachia strains wAlbA and wAlbB in wild caught Aedes albopictus specimens.</title>
        <authorList>
            <person name="Kulkarni A."/>
            <person name="Yu W."/>
            <person name="Xue R.-D."/>
            <person name="Ma Y."/>
            <person name="Xu J."/>
        </authorList>
    </citation>
    <scope>NUCLEOTIDE SEQUENCE</scope>
    <source>
        <strain evidence="8">HN2016</strain>
    </source>
</reference>
<keyword evidence="3" id="KW-0819">tRNA processing</keyword>
<dbReference type="PANTHER" id="PTHR11806">
    <property type="entry name" value="GLUCOSE INHIBITED DIVISION PROTEIN A"/>
    <property type="match status" value="1"/>
</dbReference>
<comment type="subunit">
    <text evidence="6">Homodimer. Heterotetramer of two MnmE and two MnmG subunits.</text>
</comment>
<dbReference type="EMBL" id="NWVJ02000290">
    <property type="protein sequence ID" value="TVS93241.1"/>
    <property type="molecule type" value="Genomic_DNA"/>
</dbReference>
<evidence type="ECO:0000256" key="6">
    <source>
        <dbReference type="ARBA" id="ARBA00025948"/>
    </source>
</evidence>
<evidence type="ECO:0000256" key="3">
    <source>
        <dbReference type="ARBA" id="ARBA00022694"/>
    </source>
</evidence>
<protein>
    <submittedName>
        <fullName evidence="8">FAD-dependent oxidoreductase</fullName>
    </submittedName>
</protein>
<keyword evidence="5" id="KW-0520">NAD</keyword>
<evidence type="ECO:0000313" key="8">
    <source>
        <dbReference type="EMBL" id="TVS93241.1"/>
    </source>
</evidence>
<dbReference type="Gene3D" id="3.50.50.60">
    <property type="entry name" value="FAD/NAD(P)-binding domain"/>
    <property type="match status" value="1"/>
</dbReference>
<evidence type="ECO:0000256" key="2">
    <source>
        <dbReference type="ARBA" id="ARBA00022630"/>
    </source>
</evidence>
<name>A0A6C1U4W5_WOLPI</name>
<feature type="non-terminal residue" evidence="8">
    <location>
        <position position="57"/>
    </location>
</feature>
<dbReference type="GO" id="GO:0030488">
    <property type="term" value="P:tRNA methylation"/>
    <property type="evidence" value="ECO:0007669"/>
    <property type="project" value="TreeGrafter"/>
</dbReference>
<sequence length="57" mass="5646">MHKYDVVVVGGGHAGCEAATVAARLGANTLLITHKISTIGEMSCNPAIGGVAKGVVV</sequence>
<dbReference type="InterPro" id="IPR002218">
    <property type="entry name" value="MnmG-rel"/>
</dbReference>
<dbReference type="AlphaFoldDB" id="A0A6C1U4W5"/>
<feature type="domain" description="MnmG N-terminal" evidence="7">
    <location>
        <begin position="5"/>
        <end position="57"/>
    </location>
</feature>
<keyword evidence="4" id="KW-0274">FAD</keyword>